<feature type="region of interest" description="Disordered" evidence="1">
    <location>
        <begin position="64"/>
        <end position="83"/>
    </location>
</feature>
<dbReference type="RefSeq" id="WP_310520360.1">
    <property type="nucleotide sequence ID" value="NZ_BAABBS010000002.1"/>
</dbReference>
<dbReference type="EMBL" id="JAVKGS010000002">
    <property type="protein sequence ID" value="MDR5691754.1"/>
    <property type="molecule type" value="Genomic_DNA"/>
</dbReference>
<evidence type="ECO:0000313" key="2">
    <source>
        <dbReference type="EMBL" id="MDR5691754.1"/>
    </source>
</evidence>
<comment type="caution">
    <text evidence="2">The sequence shown here is derived from an EMBL/GenBank/DDBJ whole genome shotgun (WGS) entry which is preliminary data.</text>
</comment>
<protein>
    <submittedName>
        <fullName evidence="2">Uncharacterized protein</fullName>
    </submittedName>
</protein>
<evidence type="ECO:0000256" key="1">
    <source>
        <dbReference type="SAM" id="MobiDB-lite"/>
    </source>
</evidence>
<reference evidence="3" key="1">
    <citation type="submission" date="2023-07" db="EMBL/GenBank/DDBJ databases">
        <title>Description of three actinobacteria isolated from air of manufacturing shop in a pharmaceutical factory.</title>
        <authorList>
            <person name="Zhang D.-F."/>
        </authorList>
    </citation>
    <scope>NUCLEOTIDE SEQUENCE [LARGE SCALE GENOMIC DNA]</scope>
    <source>
        <strain evidence="3">CCTCC AB 2011122</strain>
    </source>
</reference>
<dbReference type="Proteomes" id="UP001260072">
    <property type="component" value="Unassembled WGS sequence"/>
</dbReference>
<name>A0ABU1FJ24_9MICO</name>
<evidence type="ECO:0000313" key="3">
    <source>
        <dbReference type="Proteomes" id="UP001260072"/>
    </source>
</evidence>
<accession>A0ABU1FJ24</accession>
<gene>
    <name evidence="2" type="ORF">RH861_06720</name>
</gene>
<organism evidence="2 3">
    <name type="scientific">Agromyces indicus</name>
    <dbReference type="NCBI Taxonomy" id="758919"/>
    <lineage>
        <taxon>Bacteria</taxon>
        <taxon>Bacillati</taxon>
        <taxon>Actinomycetota</taxon>
        <taxon>Actinomycetes</taxon>
        <taxon>Micrococcales</taxon>
        <taxon>Microbacteriaceae</taxon>
        <taxon>Agromyces</taxon>
    </lineage>
</organism>
<sequence>MHEQKLPNPWRDVPGFWARVSRVLYPFAGPAEVGIGRPEEPYRPPADPTCPVCGASMAEHRIERGDATTPTRLHCPTGDDRAA</sequence>
<proteinExistence type="predicted"/>
<keyword evidence="3" id="KW-1185">Reference proteome</keyword>